<organism evidence="2 3">
    <name type="scientific">Pseudoroseicyclus tamaricis</name>
    <dbReference type="NCBI Taxonomy" id="2705421"/>
    <lineage>
        <taxon>Bacteria</taxon>
        <taxon>Pseudomonadati</taxon>
        <taxon>Pseudomonadota</taxon>
        <taxon>Alphaproteobacteria</taxon>
        <taxon>Rhodobacterales</taxon>
        <taxon>Paracoccaceae</taxon>
        <taxon>Pseudoroseicyclus</taxon>
    </lineage>
</organism>
<feature type="transmembrane region" description="Helical" evidence="1">
    <location>
        <begin position="20"/>
        <end position="44"/>
    </location>
</feature>
<dbReference type="Proteomes" id="UP000474757">
    <property type="component" value="Unassembled WGS sequence"/>
</dbReference>
<keyword evidence="1" id="KW-0812">Transmembrane</keyword>
<sequence length="394" mass="42875">MSDPREPEAEPHFTQPLRQIVAMLAAIIIVGVGCWLALPTFLAIYDANRYLNGVIALVFVLGVLSCFRQVIMLMFSVRWIEEFASSRGQAGPPPSLLVTLATLLRSRASRMLNLSTSSSQTILDSIGQRIDEQREITRYLGNTLIFLGLLGTFYGLATTVPALVDTIGSLNPQEGESGTDIFERLQEGLQAQLGGMGTAFSSSLLGLAGSLIVGLLELFTTHGQNRFYRELEEWMSSITRVGFAGGDEQGGDSAVIAQVADRLAEQIEALQEIFTSTDIARTDTDRRLGDLAGAITSLAGKIEAQDASAPLARVAEAQEKLLDRLGDAGEGMDPESRMRLRSIDVQLLRLLEEMVAGRQETMAELRTDISTLTRAMRQQGRPLREVPRASGDES</sequence>
<keyword evidence="3" id="KW-1185">Reference proteome</keyword>
<proteinExistence type="predicted"/>
<comment type="caution">
    <text evidence="2">The sequence shown here is derived from an EMBL/GenBank/DDBJ whole genome shotgun (WGS) entry which is preliminary data.</text>
</comment>
<accession>A0A6B2JPB5</accession>
<reference evidence="2 3" key="1">
    <citation type="submission" date="2020-02" db="EMBL/GenBank/DDBJ databases">
        <title>Pseudoroseicyclus tamarix, sp. nov., isolated from offshore sediment of a Tamarix chinensis forest.</title>
        <authorList>
            <person name="Gai Y."/>
        </authorList>
    </citation>
    <scope>NUCLEOTIDE SEQUENCE [LARGE SCALE GENOMIC DNA]</scope>
    <source>
        <strain evidence="2 3">CLL3-39</strain>
    </source>
</reference>
<name>A0A6B2JPB5_9RHOB</name>
<feature type="transmembrane region" description="Helical" evidence="1">
    <location>
        <begin position="139"/>
        <end position="164"/>
    </location>
</feature>
<feature type="transmembrane region" description="Helical" evidence="1">
    <location>
        <begin position="199"/>
        <end position="219"/>
    </location>
</feature>
<keyword evidence="1" id="KW-0472">Membrane</keyword>
<evidence type="ECO:0000313" key="2">
    <source>
        <dbReference type="EMBL" id="NDU99917.1"/>
    </source>
</evidence>
<protein>
    <submittedName>
        <fullName evidence="2">Biopolymer transporter ExbB</fullName>
    </submittedName>
</protein>
<dbReference type="RefSeq" id="WP_163889793.1">
    <property type="nucleotide sequence ID" value="NZ_JAAFYS010000001.1"/>
</dbReference>
<gene>
    <name evidence="2" type="ORF">GZA08_02895</name>
</gene>
<feature type="transmembrane region" description="Helical" evidence="1">
    <location>
        <begin position="50"/>
        <end position="71"/>
    </location>
</feature>
<dbReference type="EMBL" id="JAAGAB010000001">
    <property type="protein sequence ID" value="NDU99917.1"/>
    <property type="molecule type" value="Genomic_DNA"/>
</dbReference>
<dbReference type="PROSITE" id="PS51257">
    <property type="entry name" value="PROKAR_LIPOPROTEIN"/>
    <property type="match status" value="1"/>
</dbReference>
<dbReference type="AlphaFoldDB" id="A0A6B2JPB5"/>
<evidence type="ECO:0000256" key="1">
    <source>
        <dbReference type="SAM" id="Phobius"/>
    </source>
</evidence>
<keyword evidence="1" id="KW-1133">Transmembrane helix</keyword>
<evidence type="ECO:0000313" key="3">
    <source>
        <dbReference type="Proteomes" id="UP000474757"/>
    </source>
</evidence>